<dbReference type="GO" id="GO:0003723">
    <property type="term" value="F:RNA binding"/>
    <property type="evidence" value="ECO:0007669"/>
    <property type="project" value="TreeGrafter"/>
</dbReference>
<dbReference type="AlphaFoldDB" id="A0A8J6E1W1"/>
<feature type="compositionally biased region" description="Acidic residues" evidence="1">
    <location>
        <begin position="362"/>
        <end position="404"/>
    </location>
</feature>
<dbReference type="OrthoDB" id="431825at2759"/>
<dbReference type="PANTHER" id="PTHR12202">
    <property type="entry name" value="ESF1 HOMOLOG"/>
    <property type="match status" value="1"/>
</dbReference>
<sequence>MAKSKAGNPRKRDNGKVKLDKRFAEIYEDPDFQTVTVDQYGQKQVGKNKDLDEFYEYDGETANKADEKADSSDGETSAVDTDAELTEPDLDLNQEYVAPEDQIMVDDETHRLAIQNMAWDLVNADDLFVVFTSFLPPGGRLLKVDKYVSEFGKTRLEREATEGPAAFLGHGESLQRPSTPPDRISRAAQEKLRGYELDRMKYFYAIATFDSPATALSIYNECDGKEFELSGTSFDLRFVPEDMPFDEAPADTASSIPVGYTMKAGHRVSAAMDTRVESSWDVTDVNRRALTHRQHGLQDLVGEDFDAMIGSGSEDEARGAEYRGLVEAIQEENPGWGDAVDEEMRKAEELRRIMLEAMDSGSESDEEDDDDDTAVSGDDEAEADSGSEADGSEDEDEDDEEEEVTVDMLVKYQALLDKVATRPGRYAKKRLAEYIADHPTIEAAAAADVENTLSSAARFPDLAAAEFNLDPSHASFKRTPGAVALLKKRAEGK</sequence>
<evidence type="ECO:0000256" key="1">
    <source>
        <dbReference type="SAM" id="MobiDB-lite"/>
    </source>
</evidence>
<organism evidence="3 4">
    <name type="scientific">Carpediemonas membranifera</name>
    <dbReference type="NCBI Taxonomy" id="201153"/>
    <lineage>
        <taxon>Eukaryota</taxon>
        <taxon>Metamonada</taxon>
        <taxon>Carpediemonas-like organisms</taxon>
        <taxon>Carpediemonas</taxon>
    </lineage>
</organism>
<dbReference type="Proteomes" id="UP000717585">
    <property type="component" value="Unassembled WGS sequence"/>
</dbReference>
<comment type="caution">
    <text evidence="3">The sequence shown here is derived from an EMBL/GenBank/DDBJ whole genome shotgun (WGS) entry which is preliminary data.</text>
</comment>
<dbReference type="Pfam" id="PF25121">
    <property type="entry name" value="RRM_ESF1"/>
    <property type="match status" value="1"/>
</dbReference>
<feature type="compositionally biased region" description="Basic and acidic residues" evidence="1">
    <location>
        <begin position="61"/>
        <end position="71"/>
    </location>
</feature>
<evidence type="ECO:0000259" key="2">
    <source>
        <dbReference type="Pfam" id="PF25121"/>
    </source>
</evidence>
<dbReference type="InterPro" id="IPR056750">
    <property type="entry name" value="RRM_ESF1"/>
</dbReference>
<dbReference type="PANTHER" id="PTHR12202:SF0">
    <property type="entry name" value="ESF1 HOMOLOG"/>
    <property type="match status" value="1"/>
</dbReference>
<evidence type="ECO:0000313" key="3">
    <source>
        <dbReference type="EMBL" id="KAG9393953.1"/>
    </source>
</evidence>
<keyword evidence="4" id="KW-1185">Reference proteome</keyword>
<dbReference type="GO" id="GO:0006364">
    <property type="term" value="P:rRNA processing"/>
    <property type="evidence" value="ECO:0007669"/>
    <property type="project" value="InterPro"/>
</dbReference>
<proteinExistence type="predicted"/>
<dbReference type="EMBL" id="JAHDYR010000019">
    <property type="protein sequence ID" value="KAG9393953.1"/>
    <property type="molecule type" value="Genomic_DNA"/>
</dbReference>
<feature type="region of interest" description="Disordered" evidence="1">
    <location>
        <begin position="358"/>
        <end position="404"/>
    </location>
</feature>
<feature type="region of interest" description="Disordered" evidence="1">
    <location>
        <begin position="57"/>
        <end position="91"/>
    </location>
</feature>
<gene>
    <name evidence="3" type="ORF">J8273_4553</name>
</gene>
<reference evidence="3" key="1">
    <citation type="submission" date="2021-05" db="EMBL/GenBank/DDBJ databases">
        <title>A free-living protist that lacks canonical eukaryotic 1 DNA replication and segregation systems.</title>
        <authorList>
            <person name="Salas-Leiva D.E."/>
            <person name="Tromer E.C."/>
            <person name="Curtis B.A."/>
            <person name="Jerlstrom-Hultqvist J."/>
            <person name="Kolisko M."/>
            <person name="Yi Z."/>
            <person name="Salas-Leiva J.S."/>
            <person name="Gallot-Lavallee L."/>
            <person name="Kops G.J.P.L."/>
            <person name="Archibald J.M."/>
            <person name="Simpson A.G.B."/>
            <person name="Roger A.J."/>
        </authorList>
    </citation>
    <scope>NUCLEOTIDE SEQUENCE</scope>
    <source>
        <strain evidence="3">BICM</strain>
    </source>
</reference>
<feature type="domain" description="ESF1 RRM" evidence="2">
    <location>
        <begin position="109"/>
        <end position="253"/>
    </location>
</feature>
<evidence type="ECO:0000313" key="4">
    <source>
        <dbReference type="Proteomes" id="UP000717585"/>
    </source>
</evidence>
<name>A0A8J6E1W1_9EUKA</name>
<dbReference type="InterPro" id="IPR039754">
    <property type="entry name" value="Esf1"/>
</dbReference>
<feature type="compositionally biased region" description="Acidic residues" evidence="1">
    <location>
        <begin position="81"/>
        <end position="91"/>
    </location>
</feature>
<accession>A0A8J6E1W1</accession>
<protein>
    <recommendedName>
        <fullName evidence="2">ESF1 RRM domain-containing protein</fullName>
    </recommendedName>
</protein>